<dbReference type="eggNOG" id="arCOG02121">
    <property type="taxonomic scope" value="Archaea"/>
</dbReference>
<dbReference type="InterPro" id="IPR002716">
    <property type="entry name" value="PIN_dom"/>
</dbReference>
<dbReference type="InterPro" id="IPR029060">
    <property type="entry name" value="PIN-like_dom_sf"/>
</dbReference>
<dbReference type="Pfam" id="PF10130">
    <property type="entry name" value="PIN_2"/>
    <property type="match status" value="1"/>
</dbReference>
<dbReference type="HOGENOM" id="CLU_147223_0_0_2"/>
<evidence type="ECO:0000259" key="1">
    <source>
        <dbReference type="Pfam" id="PF10130"/>
    </source>
</evidence>
<evidence type="ECO:0000313" key="2">
    <source>
        <dbReference type="EMBL" id="AGB02831.1"/>
    </source>
</evidence>
<reference evidence="2 3" key="2">
    <citation type="journal article" date="2014" name="Genome Announc.">
        <title>Complete Genome Sequence of Methanoregula formicica SMSPT, a Mesophilic Hydrogenotrophic Methanogen Isolated from a Methanogenic Upflow Anaerobic Sludge Blanket Reactor.</title>
        <authorList>
            <person name="Yamamoto K."/>
            <person name="Tamaki H."/>
            <person name="Cadillo-Quiroz H."/>
            <person name="Imachi H."/>
            <person name="Kyrpides N."/>
            <person name="Woyke T."/>
            <person name="Goodwin L."/>
            <person name="Zinder S.H."/>
            <person name="Kamagata Y."/>
            <person name="Liu W.T."/>
        </authorList>
    </citation>
    <scope>NUCLEOTIDE SEQUENCE [LARGE SCALE GENOMIC DNA]</scope>
    <source>
        <strain evidence="3">DSM 22288 / NBRC 105244 / SMSP</strain>
    </source>
</reference>
<keyword evidence="3" id="KW-1185">Reference proteome</keyword>
<dbReference type="KEGG" id="mfo:Metfor_1808"/>
<evidence type="ECO:0000313" key="3">
    <source>
        <dbReference type="Proteomes" id="UP000010824"/>
    </source>
</evidence>
<sequence length="147" mass="17137">MERDKERIRIVIDTNVLIGALIKDNSFKARIVKDRHFDFFFPDYGHIEIEKFRDYISTKRGKVPAAPSFDYAITFLLDSVTTVPRQLYKDQVQRAYKEMAAIDPKDTPFLALALHLESPIWSDDTHLKRQTLVPCYTTGEISRLSER</sequence>
<organism evidence="2 3">
    <name type="scientific">Methanoregula formicica (strain DSM 22288 / NBRC 105244 / SMSP)</name>
    <dbReference type="NCBI Taxonomy" id="593750"/>
    <lineage>
        <taxon>Archaea</taxon>
        <taxon>Methanobacteriati</taxon>
        <taxon>Methanobacteriota</taxon>
        <taxon>Stenosarchaea group</taxon>
        <taxon>Methanomicrobia</taxon>
        <taxon>Methanomicrobiales</taxon>
        <taxon>Methanoregulaceae</taxon>
        <taxon>Methanoregula</taxon>
    </lineage>
</organism>
<feature type="domain" description="PIN" evidence="1">
    <location>
        <begin position="11"/>
        <end position="127"/>
    </location>
</feature>
<proteinExistence type="predicted"/>
<dbReference type="EMBL" id="CP003167">
    <property type="protein sequence ID" value="AGB02831.1"/>
    <property type="molecule type" value="Genomic_DNA"/>
</dbReference>
<accession>L0HGB9</accession>
<protein>
    <submittedName>
        <fullName evidence="2">Putative nucleotide-binding protein</fullName>
    </submittedName>
</protein>
<dbReference type="OrthoDB" id="358928at2157"/>
<reference evidence="3" key="1">
    <citation type="submission" date="2011-12" db="EMBL/GenBank/DDBJ databases">
        <title>Complete sequence of Methanoregula formicicum SMSP.</title>
        <authorList>
            <person name="Lucas S."/>
            <person name="Han J."/>
            <person name="Lapidus A."/>
            <person name="Cheng J.-F."/>
            <person name="Goodwin L."/>
            <person name="Pitluck S."/>
            <person name="Peters L."/>
            <person name="Ovchinnikova G."/>
            <person name="Teshima H."/>
            <person name="Detter J.C."/>
            <person name="Han C."/>
            <person name="Tapia R."/>
            <person name="Land M."/>
            <person name="Hauser L."/>
            <person name="Kyrpides N."/>
            <person name="Ivanova N."/>
            <person name="Pagani I."/>
            <person name="Imachi H."/>
            <person name="Tamaki H."/>
            <person name="Sekiguchi Y."/>
            <person name="Kamagata Y."/>
            <person name="Cadillo-Quiroz H."/>
            <person name="Zinder S."/>
            <person name="Liu W.-T."/>
            <person name="Woyke T."/>
        </authorList>
    </citation>
    <scope>NUCLEOTIDE SEQUENCE [LARGE SCALE GENOMIC DNA]</scope>
    <source>
        <strain evidence="3">DSM 22288 / NBRC 105244 / SMSP</strain>
    </source>
</reference>
<dbReference type="SUPFAM" id="SSF88723">
    <property type="entry name" value="PIN domain-like"/>
    <property type="match status" value="1"/>
</dbReference>
<dbReference type="RefSeq" id="WP_015285794.1">
    <property type="nucleotide sequence ID" value="NC_019943.1"/>
</dbReference>
<name>L0HGB9_METFS</name>
<dbReference type="InParanoid" id="L0HGB9"/>
<dbReference type="GeneID" id="14308197"/>
<gene>
    <name evidence="2" type="ordered locus">Metfor_1808</name>
</gene>
<dbReference type="AlphaFoldDB" id="L0HGB9"/>
<dbReference type="STRING" id="593750.Metfor_1808"/>
<dbReference type="Proteomes" id="UP000010824">
    <property type="component" value="Chromosome"/>
</dbReference>